<protein>
    <submittedName>
        <fullName evidence="2">Protein NDRG3</fullName>
    </submittedName>
</protein>
<accession>A0A5K3EKB5</accession>
<feature type="compositionally biased region" description="Basic and acidic residues" evidence="1">
    <location>
        <begin position="10"/>
        <end position="21"/>
    </location>
</feature>
<dbReference type="AlphaFoldDB" id="A0A5K3EKB5"/>
<sequence length="70" mass="7964">HNGTGFPNNRKPESHVRRRPSESTTLTTPLIIYHFSNAIGTQRDRELAEASVVQNVRALIRRYATLPLTH</sequence>
<proteinExistence type="predicted"/>
<feature type="region of interest" description="Disordered" evidence="1">
    <location>
        <begin position="1"/>
        <end position="25"/>
    </location>
</feature>
<organism evidence="2">
    <name type="scientific">Mesocestoides corti</name>
    <name type="common">Flatworm</name>
    <dbReference type="NCBI Taxonomy" id="53468"/>
    <lineage>
        <taxon>Eukaryota</taxon>
        <taxon>Metazoa</taxon>
        <taxon>Spiralia</taxon>
        <taxon>Lophotrochozoa</taxon>
        <taxon>Platyhelminthes</taxon>
        <taxon>Cestoda</taxon>
        <taxon>Eucestoda</taxon>
        <taxon>Cyclophyllidea</taxon>
        <taxon>Mesocestoididae</taxon>
        <taxon>Mesocestoides</taxon>
    </lineage>
</organism>
<evidence type="ECO:0000313" key="2">
    <source>
        <dbReference type="WBParaSite" id="MCU_001197-RA"/>
    </source>
</evidence>
<dbReference type="WBParaSite" id="MCU_001197-RA">
    <property type="protein sequence ID" value="MCU_001197-RA"/>
    <property type="gene ID" value="MCU_001197"/>
</dbReference>
<evidence type="ECO:0000256" key="1">
    <source>
        <dbReference type="SAM" id="MobiDB-lite"/>
    </source>
</evidence>
<reference evidence="2" key="1">
    <citation type="submission" date="2019-11" db="UniProtKB">
        <authorList>
            <consortium name="WormBaseParasite"/>
        </authorList>
    </citation>
    <scope>IDENTIFICATION</scope>
</reference>
<name>A0A5K3EKB5_MESCO</name>